<dbReference type="AlphaFoldDB" id="K8E949"/>
<dbReference type="Gene3D" id="2.60.40.10">
    <property type="entry name" value="Immunoglobulins"/>
    <property type="match status" value="1"/>
</dbReference>
<evidence type="ECO:0000313" key="2">
    <source>
        <dbReference type="Proteomes" id="UP000198341"/>
    </source>
</evidence>
<evidence type="ECO:0008006" key="3">
    <source>
        <dbReference type="Google" id="ProtNLM"/>
    </source>
</evidence>
<name>K8E949_9CHLO</name>
<dbReference type="KEGG" id="bpg:Bathy01g00980"/>
<sequence length="244" mass="27857">MVFVISHSCARRFPAIEFRQRRRRKRRISFFSEPFVEETRDEDNSFFLLLTIFFFVFFKQQTVSSSAFVQGENVTVSVTATNAGLANARNVVVKAPQTRNEGKWTQVNEESLEQKMTNLDVGETKEMTYVYNVKDAGTYTVEPATIQYFASDTREVTKGESNVVKNVKVLTPMQNNARKALRVTGFFSLGALNTVEDWLKFSKWIAGTIALFLLNWFALKIKYGLQSLRRMAAVRGLEGDAKLE</sequence>
<reference evidence="1 2" key="1">
    <citation type="submission" date="2011-10" db="EMBL/GenBank/DDBJ databases">
        <authorList>
            <person name="Genoscope - CEA"/>
        </authorList>
    </citation>
    <scope>NUCLEOTIDE SEQUENCE [LARGE SCALE GENOMIC DNA]</scope>
    <source>
        <strain evidence="1 2">RCC 1105</strain>
    </source>
</reference>
<protein>
    <recommendedName>
        <fullName evidence="3">DUF11 domain-containing protein</fullName>
    </recommendedName>
</protein>
<dbReference type="GeneID" id="19017834"/>
<accession>K8E949</accession>
<dbReference type="Proteomes" id="UP000198341">
    <property type="component" value="Chromosome 1"/>
</dbReference>
<evidence type="ECO:0000313" key="1">
    <source>
        <dbReference type="EMBL" id="CCO14156.1"/>
    </source>
</evidence>
<dbReference type="eggNOG" id="ENOG502SFMF">
    <property type="taxonomic scope" value="Eukaryota"/>
</dbReference>
<dbReference type="InterPro" id="IPR013783">
    <property type="entry name" value="Ig-like_fold"/>
</dbReference>
<proteinExistence type="predicted"/>
<dbReference type="OrthoDB" id="5860827at2759"/>
<organism evidence="1 2">
    <name type="scientific">Bathycoccus prasinos</name>
    <dbReference type="NCBI Taxonomy" id="41875"/>
    <lineage>
        <taxon>Eukaryota</taxon>
        <taxon>Viridiplantae</taxon>
        <taxon>Chlorophyta</taxon>
        <taxon>Mamiellophyceae</taxon>
        <taxon>Mamiellales</taxon>
        <taxon>Bathycoccaceae</taxon>
        <taxon>Bathycoccus</taxon>
    </lineage>
</organism>
<dbReference type="RefSeq" id="XP_007515277.1">
    <property type="nucleotide sequence ID" value="XM_007515215.1"/>
</dbReference>
<dbReference type="STRING" id="41875.K8E949"/>
<dbReference type="Pfam" id="PF05753">
    <property type="entry name" value="TRAP_beta"/>
    <property type="match status" value="1"/>
</dbReference>
<dbReference type="EMBL" id="FO082278">
    <property type="protein sequence ID" value="CCO14156.1"/>
    <property type="molecule type" value="Genomic_DNA"/>
</dbReference>
<gene>
    <name evidence="1" type="ORF">Bathy01g00980</name>
</gene>
<keyword evidence="2" id="KW-1185">Reference proteome</keyword>